<dbReference type="Proteomes" id="UP000531950">
    <property type="component" value="Unassembled WGS sequence"/>
</dbReference>
<protein>
    <submittedName>
        <fullName evidence="1">Uncharacterized protein</fullName>
    </submittedName>
</protein>
<dbReference type="RefSeq" id="WP_177078273.1">
    <property type="nucleotide sequence ID" value="NZ_JACARG010000029.1"/>
</dbReference>
<gene>
    <name evidence="1" type="ORF">HX822_15735</name>
</gene>
<dbReference type="AlphaFoldDB" id="A0A7Y8JQ94"/>
<evidence type="ECO:0000313" key="2">
    <source>
        <dbReference type="Proteomes" id="UP000531950"/>
    </source>
</evidence>
<dbReference type="EMBL" id="JACARG010000029">
    <property type="protein sequence ID" value="NWE14389.1"/>
    <property type="molecule type" value="Genomic_DNA"/>
</dbReference>
<name>A0A7Y8JQ94_9PSED</name>
<evidence type="ECO:0000313" key="1">
    <source>
        <dbReference type="EMBL" id="NWE14389.1"/>
    </source>
</evidence>
<reference evidence="1 2" key="1">
    <citation type="submission" date="2020-04" db="EMBL/GenBank/DDBJ databases">
        <title>Molecular characterization of pseudomonads from Agaricus bisporus reveal novel blotch 2 pathogens in Western Europe.</title>
        <authorList>
            <person name="Taparia T."/>
            <person name="Krijger M."/>
            <person name="Haynes E."/>
            <person name="Elpinstone J.G."/>
            <person name="Noble R."/>
            <person name="Van Der Wolf J."/>
        </authorList>
    </citation>
    <scope>NUCLEOTIDE SEQUENCE [LARGE SCALE GENOMIC DNA]</scope>
    <source>
        <strain evidence="1 2">IPO3782</strain>
    </source>
</reference>
<sequence length="142" mass="16491">MNHFDTELEKSLKTDNIHYERLPNKDEKRLINKIQRKITFAGSQIDWKTLQNATDLSHMEKSLALTEISEKLNSLAVQRVIFLGDSAIEYAYSIAITDLRRALDIFAEFPQHTYIFPERLNWIACLAFEGYIDYADLSCDEA</sequence>
<accession>A0A7Y8JQ94</accession>
<proteinExistence type="predicted"/>
<comment type="caution">
    <text evidence="1">The sequence shown here is derived from an EMBL/GenBank/DDBJ whole genome shotgun (WGS) entry which is preliminary data.</text>
</comment>
<organism evidence="1 2">
    <name type="scientific">Pseudomonas yamanorum</name>
    <dbReference type="NCBI Taxonomy" id="515393"/>
    <lineage>
        <taxon>Bacteria</taxon>
        <taxon>Pseudomonadati</taxon>
        <taxon>Pseudomonadota</taxon>
        <taxon>Gammaproteobacteria</taxon>
        <taxon>Pseudomonadales</taxon>
        <taxon>Pseudomonadaceae</taxon>
        <taxon>Pseudomonas</taxon>
    </lineage>
</organism>